<protein>
    <submittedName>
        <fullName evidence="1">Uncharacterized protein</fullName>
    </submittedName>
</protein>
<dbReference type="Proteomes" id="UP001153269">
    <property type="component" value="Unassembled WGS sequence"/>
</dbReference>
<organism evidence="1 2">
    <name type="scientific">Pleuronectes platessa</name>
    <name type="common">European plaice</name>
    <dbReference type="NCBI Taxonomy" id="8262"/>
    <lineage>
        <taxon>Eukaryota</taxon>
        <taxon>Metazoa</taxon>
        <taxon>Chordata</taxon>
        <taxon>Craniata</taxon>
        <taxon>Vertebrata</taxon>
        <taxon>Euteleostomi</taxon>
        <taxon>Actinopterygii</taxon>
        <taxon>Neopterygii</taxon>
        <taxon>Teleostei</taxon>
        <taxon>Neoteleostei</taxon>
        <taxon>Acanthomorphata</taxon>
        <taxon>Carangaria</taxon>
        <taxon>Pleuronectiformes</taxon>
        <taxon>Pleuronectoidei</taxon>
        <taxon>Pleuronectidae</taxon>
        <taxon>Pleuronectes</taxon>
    </lineage>
</organism>
<evidence type="ECO:0000313" key="1">
    <source>
        <dbReference type="EMBL" id="CAB1420414.1"/>
    </source>
</evidence>
<dbReference type="AlphaFoldDB" id="A0A9N7TWV9"/>
<evidence type="ECO:0000313" key="2">
    <source>
        <dbReference type="Proteomes" id="UP001153269"/>
    </source>
</evidence>
<keyword evidence="2" id="KW-1185">Reference proteome</keyword>
<comment type="caution">
    <text evidence="1">The sequence shown here is derived from an EMBL/GenBank/DDBJ whole genome shotgun (WGS) entry which is preliminary data.</text>
</comment>
<reference evidence="1" key="1">
    <citation type="submission" date="2020-03" db="EMBL/GenBank/DDBJ databases">
        <authorList>
            <person name="Weist P."/>
        </authorList>
    </citation>
    <scope>NUCLEOTIDE SEQUENCE</scope>
</reference>
<name>A0A9N7TWV9_PLEPL</name>
<proteinExistence type="predicted"/>
<dbReference type="EMBL" id="CADEAL010000451">
    <property type="protein sequence ID" value="CAB1420414.1"/>
    <property type="molecule type" value="Genomic_DNA"/>
</dbReference>
<accession>A0A9N7TWV9</accession>
<gene>
    <name evidence="1" type="ORF">PLEPLA_LOCUS8289</name>
</gene>
<sequence length="113" mass="11905">MSHHRLSSDLCTAVCLADLTQKHGVDVLPRIPISTSKPLPPTTKPPLVTGKGELEDHLSSAVKTTLILNSGNDLNHQDKFSSIHRCTAAPPSTSLISCPSLCLPPSLLGAACM</sequence>